<evidence type="ECO:0000256" key="3">
    <source>
        <dbReference type="ARBA" id="ARBA00022703"/>
    </source>
</evidence>
<name>A0A7E5A0L1_PANRE</name>
<organism evidence="12 13">
    <name type="scientific">Panagrellus redivivus</name>
    <name type="common">Microworm</name>
    <dbReference type="NCBI Taxonomy" id="6233"/>
    <lineage>
        <taxon>Eukaryota</taxon>
        <taxon>Metazoa</taxon>
        <taxon>Ecdysozoa</taxon>
        <taxon>Nematoda</taxon>
        <taxon>Chromadorea</taxon>
        <taxon>Rhabditida</taxon>
        <taxon>Tylenchina</taxon>
        <taxon>Panagrolaimomorpha</taxon>
        <taxon>Panagrolaimoidea</taxon>
        <taxon>Panagrolaimidae</taxon>
        <taxon>Panagrellus</taxon>
    </lineage>
</organism>
<dbReference type="Pfam" id="PF12796">
    <property type="entry name" value="Ank_2"/>
    <property type="match status" value="1"/>
</dbReference>
<dbReference type="InterPro" id="IPR036028">
    <property type="entry name" value="SH3-like_dom_sf"/>
</dbReference>
<dbReference type="PANTHER" id="PTHR24131:SF10">
    <property type="entry name" value="ANKYRIN-REPEAT, SH3-DOMAIN, AND PROLINE-RICH-REGION CONTAINING PROTEIN, ISOFORM B"/>
    <property type="match status" value="1"/>
</dbReference>
<protein>
    <submittedName>
        <fullName evidence="13">SH3 domain-containing protein</fullName>
    </submittedName>
</protein>
<sequence>MTTTLPCASPSVSSLSPLRTSTPQAPLRVAQPPTVYARHSASPSSSSTTSTPPTNGTRFPPQNGSSASSSSASSMKPIKPQIIGAGSGNAAAAVTAALTAASRPELSSKTYNELVDLARRQQHQIDANRAELTERQRLVAASMQMSHAGVDMTDQIRQLRADIARDEHELTHLSNTQKQVRSITTQNDQRRNELRHLQDAYVQDEQHLRHAVDKVDSLKKQLEQLYRRRASAASAAIAQQRHLNAVSNGTSMPSVPVSATTPLNGLTGRPQANVVPFQVQRPAVLTPSELTKAKGSGDSKMSFDQLDHAPAAGKNVSPSPMSIHKGVPLRSKRPDKPPPPPKRSPNTMATFGSPNGSKDSSVRLLNNGVEVTAPHPPLPPYSNYYANLDQSQAALKRGRADQLSLRNDSMKALKRRSWLQQSDAPEADIFRVVLEESKKGRTHISFADLHAEKPPMAKSVNVDGVTVNFRQKVAPPLPEHREVRQIQKPRVIEEPEAVPIRPVPVVDVGDLSPNVAGPTVSPVDIIGVSVSPPATGSASSGYSESSAITDPSETELEGISEVISASPKVVLEAVTAVDHHHHEESHTPESEDALKRELEQVVISEEASPDVSLPDESLTLEDDETTEEEKSAYEDADGEISPAEVTSPIGYAPTTIHVSGTDAENCIEEIDTTACSSGSSTDGDISSASESMQAPIVFDDDEEVDVAPRKPIKGILRPPGKPKHNKRIVFDPFVLFLDGALEGQLDTVKENAAKIEDVSRPNDEGITALHNAICACHYEIVQFLVDAGANVNAMDSDGWSPLHCAASCNNISMLKLLIEHGASIYATTLSDAETPIAKCEEKEAGYEQCTNYLEMCDRWAGIINDGIVYAAYDFEAEEPDDLGFVEGEPLRVLCRETDMDSKLWWRCESTVTGRTGLAPSNFLGLYPTLKFAKKLGFRRFDVPAHPPSGTRPLLNNNHAKTSSPGNESVDSAFEKSLEISANA</sequence>
<dbReference type="InterPro" id="IPR001452">
    <property type="entry name" value="SH3_domain"/>
</dbReference>
<dbReference type="AlphaFoldDB" id="A0A7E5A0L1"/>
<keyword evidence="3" id="KW-0053">Apoptosis</keyword>
<dbReference type="InterPro" id="IPR002110">
    <property type="entry name" value="Ankyrin_rpt"/>
</dbReference>
<dbReference type="GO" id="GO:0002039">
    <property type="term" value="F:p53 binding"/>
    <property type="evidence" value="ECO:0007669"/>
    <property type="project" value="InterPro"/>
</dbReference>
<feature type="region of interest" description="Disordered" evidence="10">
    <location>
        <begin position="605"/>
        <end position="647"/>
    </location>
</feature>
<keyword evidence="9" id="KW-0175">Coiled coil</keyword>
<evidence type="ECO:0000256" key="1">
    <source>
        <dbReference type="ARBA" id="ARBA00004123"/>
    </source>
</evidence>
<dbReference type="Proteomes" id="UP000492821">
    <property type="component" value="Unassembled WGS sequence"/>
</dbReference>
<keyword evidence="6" id="KW-0539">Nucleus</keyword>
<dbReference type="SUPFAM" id="SSF50044">
    <property type="entry name" value="SH3-domain"/>
    <property type="match status" value="1"/>
</dbReference>
<dbReference type="InterPro" id="IPR036770">
    <property type="entry name" value="Ankyrin_rpt-contain_sf"/>
</dbReference>
<feature type="region of interest" description="Disordered" evidence="10">
    <location>
        <begin position="1"/>
        <end position="80"/>
    </location>
</feature>
<evidence type="ECO:0000256" key="5">
    <source>
        <dbReference type="ARBA" id="ARBA00023043"/>
    </source>
</evidence>
<feature type="coiled-coil region" evidence="9">
    <location>
        <begin position="208"/>
        <end position="235"/>
    </location>
</feature>
<feature type="compositionally biased region" description="Polar residues" evidence="10">
    <location>
        <begin position="55"/>
        <end position="64"/>
    </location>
</feature>
<feature type="region of interest" description="Disordered" evidence="10">
    <location>
        <begin position="532"/>
        <end position="553"/>
    </location>
</feature>
<feature type="repeat" description="ANK" evidence="7">
    <location>
        <begin position="797"/>
        <end position="829"/>
    </location>
</feature>
<dbReference type="SMART" id="SM00326">
    <property type="entry name" value="SH3"/>
    <property type="match status" value="1"/>
</dbReference>
<keyword evidence="4" id="KW-0677">Repeat</keyword>
<dbReference type="PANTHER" id="PTHR24131">
    <property type="entry name" value="APOPTOSIS-STIMULATING OF P53 PROTEIN"/>
    <property type="match status" value="1"/>
</dbReference>
<dbReference type="InterPro" id="IPR047163">
    <property type="entry name" value="ASPP1/2"/>
</dbReference>
<feature type="compositionally biased region" description="Low complexity" evidence="10">
    <location>
        <begin position="536"/>
        <end position="547"/>
    </location>
</feature>
<dbReference type="Gene3D" id="1.25.40.20">
    <property type="entry name" value="Ankyrin repeat-containing domain"/>
    <property type="match status" value="1"/>
</dbReference>
<dbReference type="PROSITE" id="PS50002">
    <property type="entry name" value="SH3"/>
    <property type="match status" value="1"/>
</dbReference>
<evidence type="ECO:0000256" key="8">
    <source>
        <dbReference type="PROSITE-ProRule" id="PRU00192"/>
    </source>
</evidence>
<feature type="compositionally biased region" description="Low complexity" evidence="10">
    <location>
        <begin position="42"/>
        <end position="54"/>
    </location>
</feature>
<evidence type="ECO:0000313" key="12">
    <source>
        <dbReference type="Proteomes" id="UP000492821"/>
    </source>
</evidence>
<reference evidence="12" key="1">
    <citation type="journal article" date="2013" name="Genetics">
        <title>The draft genome and transcriptome of Panagrellus redivivus are shaped by the harsh demands of a free-living lifestyle.</title>
        <authorList>
            <person name="Srinivasan J."/>
            <person name="Dillman A.R."/>
            <person name="Macchietto M.G."/>
            <person name="Heikkinen L."/>
            <person name="Lakso M."/>
            <person name="Fracchia K.M."/>
            <person name="Antoshechkin I."/>
            <person name="Mortazavi A."/>
            <person name="Wong G."/>
            <person name="Sternberg P.W."/>
        </authorList>
    </citation>
    <scope>NUCLEOTIDE SEQUENCE [LARGE SCALE GENOMIC DNA]</scope>
    <source>
        <strain evidence="12">MT8872</strain>
    </source>
</reference>
<keyword evidence="5 7" id="KW-0040">ANK repeat</keyword>
<comment type="subcellular location">
    <subcellularLocation>
        <location evidence="1">Nucleus</location>
    </subcellularLocation>
</comment>
<evidence type="ECO:0000259" key="11">
    <source>
        <dbReference type="PROSITE" id="PS50002"/>
    </source>
</evidence>
<dbReference type="SUPFAM" id="SSF48403">
    <property type="entry name" value="Ankyrin repeat"/>
    <property type="match status" value="1"/>
</dbReference>
<dbReference type="GO" id="GO:0006915">
    <property type="term" value="P:apoptotic process"/>
    <property type="evidence" value="ECO:0007669"/>
    <property type="project" value="UniProtKB-KW"/>
</dbReference>
<keyword evidence="2 8" id="KW-0728">SH3 domain</keyword>
<evidence type="ECO:0000256" key="9">
    <source>
        <dbReference type="SAM" id="Coils"/>
    </source>
</evidence>
<dbReference type="Pfam" id="PF00018">
    <property type="entry name" value="SH3_1"/>
    <property type="match status" value="1"/>
</dbReference>
<proteinExistence type="predicted"/>
<dbReference type="GO" id="GO:0042981">
    <property type="term" value="P:regulation of apoptotic process"/>
    <property type="evidence" value="ECO:0007669"/>
    <property type="project" value="InterPro"/>
</dbReference>
<evidence type="ECO:0000256" key="2">
    <source>
        <dbReference type="ARBA" id="ARBA00022443"/>
    </source>
</evidence>
<reference evidence="13" key="2">
    <citation type="submission" date="2020-10" db="UniProtKB">
        <authorList>
            <consortium name="WormBaseParasite"/>
        </authorList>
    </citation>
    <scope>IDENTIFICATION</scope>
</reference>
<feature type="region of interest" description="Disordered" evidence="10">
    <location>
        <begin position="286"/>
        <end position="361"/>
    </location>
</feature>
<feature type="region of interest" description="Disordered" evidence="10">
    <location>
        <begin position="946"/>
        <end position="983"/>
    </location>
</feature>
<evidence type="ECO:0000256" key="10">
    <source>
        <dbReference type="SAM" id="MobiDB-lite"/>
    </source>
</evidence>
<evidence type="ECO:0000313" key="13">
    <source>
        <dbReference type="WBParaSite" id="Pan_g6512.t1"/>
    </source>
</evidence>
<dbReference type="GO" id="GO:0005634">
    <property type="term" value="C:nucleus"/>
    <property type="evidence" value="ECO:0007669"/>
    <property type="project" value="UniProtKB-SubCell"/>
</dbReference>
<evidence type="ECO:0000256" key="4">
    <source>
        <dbReference type="ARBA" id="ARBA00022737"/>
    </source>
</evidence>
<evidence type="ECO:0000256" key="6">
    <source>
        <dbReference type="ARBA" id="ARBA00023242"/>
    </source>
</evidence>
<dbReference type="PROSITE" id="PS50297">
    <property type="entry name" value="ANK_REP_REGION"/>
    <property type="match status" value="2"/>
</dbReference>
<feature type="domain" description="SH3" evidence="11">
    <location>
        <begin position="863"/>
        <end position="928"/>
    </location>
</feature>
<evidence type="ECO:0000256" key="7">
    <source>
        <dbReference type="PROSITE-ProRule" id="PRU00023"/>
    </source>
</evidence>
<feature type="compositionally biased region" description="Polar residues" evidence="10">
    <location>
        <begin position="1"/>
        <end position="24"/>
    </location>
</feature>
<feature type="compositionally biased region" description="Polar residues" evidence="10">
    <location>
        <begin position="953"/>
        <end position="969"/>
    </location>
</feature>
<feature type="compositionally biased region" description="Polar residues" evidence="10">
    <location>
        <begin position="346"/>
        <end position="359"/>
    </location>
</feature>
<feature type="compositionally biased region" description="Low complexity" evidence="10">
    <location>
        <begin position="65"/>
        <end position="74"/>
    </location>
</feature>
<dbReference type="WBParaSite" id="Pan_g6512.t1">
    <property type="protein sequence ID" value="Pan_g6512.t1"/>
    <property type="gene ID" value="Pan_g6512"/>
</dbReference>
<feature type="compositionally biased region" description="Acidic residues" evidence="10">
    <location>
        <begin position="618"/>
        <end position="627"/>
    </location>
</feature>
<keyword evidence="12" id="KW-1185">Reference proteome</keyword>
<dbReference type="SMART" id="SM00248">
    <property type="entry name" value="ANK"/>
    <property type="match status" value="2"/>
</dbReference>
<accession>A0A7E5A0L1</accession>
<feature type="repeat" description="ANK" evidence="7">
    <location>
        <begin position="764"/>
        <end position="796"/>
    </location>
</feature>
<dbReference type="PROSITE" id="PS50088">
    <property type="entry name" value="ANK_REPEAT"/>
    <property type="match status" value="2"/>
</dbReference>